<dbReference type="InterPro" id="IPR052035">
    <property type="entry name" value="ZnF_BED_domain_contain"/>
</dbReference>
<dbReference type="OrthoDB" id="845729at2759"/>
<gene>
    <name evidence="4" type="ORF">GIB67_031268</name>
</gene>
<sequence>MRQNLLKRRRLRKNKGKGRKKRAPAKQRQNVQVPDDVEFLDETDDARLYWTDVDFTCLARAWVTASVQTTGRTKGFPFYQNVNIAFNRDLECPTRRSCGSTKSQWYPLNAQCVAYKGIVAQENDAYKIYQSMNDGNDFKHREAYKILARKPRWANQKDDGLNHAGNVPRNVGEKHRTILFRGTRIYVMSNSTPSSPTPNDVIVLDDTNQKKKHERSLRSKVYGLSLIGKENQMTWKFSQARSRANLGRMIIKHEYRFNKVEHEYFKEFVNNLKPQFKLISRNTLKSDCHFVDEEWVLKKKILSFVKMEGDHIGDNIFKYDDKVKGGSLNREDLLMLGGHIFHVRYTAHIINLIVKDGLSVLGATLHKIRDSCIYVKKTPQRKLKWKNAIDQVKITSKQGICTDVSTRWNSTYLMLQRALEYKDAFARLDQRETSLKVNPSVDEWEIARVICDCLKIFYESTKTISGTKYSTANIYFSEVCEIHLSLLEWLQSSNATIKSMAMRMMEKFEKYWSCSSMVLAVAVVLDPRFNIRFVRYYYDLIYHNEAHVHVAKVCTALEEIYNANVSEPTSHLSTSQVSSSRVGGKQLSSEFRYKYSLESQKLVFARGPRYFGKQVGVRAVLG</sequence>
<evidence type="ECO:0000259" key="3">
    <source>
        <dbReference type="Pfam" id="PF14372"/>
    </source>
</evidence>
<evidence type="ECO:0000313" key="5">
    <source>
        <dbReference type="Proteomes" id="UP000541444"/>
    </source>
</evidence>
<keyword evidence="5" id="KW-1185">Reference proteome</keyword>
<comment type="caution">
    <text evidence="4">The sequence shown here is derived from an EMBL/GenBank/DDBJ whole genome shotgun (WGS) entry which is preliminary data.</text>
</comment>
<keyword evidence="1" id="KW-0238">DNA-binding</keyword>
<dbReference type="PANTHER" id="PTHR46481">
    <property type="entry name" value="ZINC FINGER BED DOMAIN-CONTAINING PROTEIN 4"/>
    <property type="match status" value="1"/>
</dbReference>
<dbReference type="SUPFAM" id="SSF53098">
    <property type="entry name" value="Ribonuclease H-like"/>
    <property type="match status" value="1"/>
</dbReference>
<evidence type="ECO:0000256" key="2">
    <source>
        <dbReference type="SAM" id="MobiDB-lite"/>
    </source>
</evidence>
<dbReference type="AlphaFoldDB" id="A0A7J7P6I2"/>
<dbReference type="EMBL" id="JACGCM010000243">
    <property type="protein sequence ID" value="KAF6174744.1"/>
    <property type="molecule type" value="Genomic_DNA"/>
</dbReference>
<feature type="compositionally biased region" description="Basic residues" evidence="2">
    <location>
        <begin position="1"/>
        <end position="25"/>
    </location>
</feature>
<reference evidence="4 5" key="1">
    <citation type="journal article" date="2020" name="IScience">
        <title>Genome Sequencing of the Endangered Kingdonia uniflora (Circaeasteraceae, Ranunculales) Reveals Potential Mechanisms of Evolutionary Specialization.</title>
        <authorList>
            <person name="Sun Y."/>
            <person name="Deng T."/>
            <person name="Zhang A."/>
            <person name="Moore M.J."/>
            <person name="Landis J.B."/>
            <person name="Lin N."/>
            <person name="Zhang H."/>
            <person name="Zhang X."/>
            <person name="Huang J."/>
            <person name="Zhang X."/>
            <person name="Sun H."/>
            <person name="Wang H."/>
        </authorList>
    </citation>
    <scope>NUCLEOTIDE SEQUENCE [LARGE SCALE GENOMIC DNA]</scope>
    <source>
        <strain evidence="4">TB1705</strain>
        <tissue evidence="4">Leaf</tissue>
    </source>
</reference>
<evidence type="ECO:0000256" key="1">
    <source>
        <dbReference type="ARBA" id="ARBA00023125"/>
    </source>
</evidence>
<name>A0A7J7P6I2_9MAGN</name>
<dbReference type="GO" id="GO:0003677">
    <property type="term" value="F:DNA binding"/>
    <property type="evidence" value="ECO:0007669"/>
    <property type="project" value="UniProtKB-KW"/>
</dbReference>
<organism evidence="4 5">
    <name type="scientific">Kingdonia uniflora</name>
    <dbReference type="NCBI Taxonomy" id="39325"/>
    <lineage>
        <taxon>Eukaryota</taxon>
        <taxon>Viridiplantae</taxon>
        <taxon>Streptophyta</taxon>
        <taxon>Embryophyta</taxon>
        <taxon>Tracheophyta</taxon>
        <taxon>Spermatophyta</taxon>
        <taxon>Magnoliopsida</taxon>
        <taxon>Ranunculales</taxon>
        <taxon>Circaeasteraceae</taxon>
        <taxon>Kingdonia</taxon>
    </lineage>
</organism>
<proteinExistence type="predicted"/>
<dbReference type="GO" id="GO:0005634">
    <property type="term" value="C:nucleus"/>
    <property type="evidence" value="ECO:0007669"/>
    <property type="project" value="UniProtKB-SubCell"/>
</dbReference>
<feature type="domain" description="hAT-like transposase RNase-H fold" evidence="3">
    <location>
        <begin position="465"/>
        <end position="562"/>
    </location>
</feature>
<feature type="region of interest" description="Disordered" evidence="2">
    <location>
        <begin position="1"/>
        <end position="30"/>
    </location>
</feature>
<evidence type="ECO:0000313" key="4">
    <source>
        <dbReference type="EMBL" id="KAF6174744.1"/>
    </source>
</evidence>
<dbReference type="PANTHER" id="PTHR46481:SF11">
    <property type="entry name" value="ZINC FINGER BED DOMAIN-CONTAINING PROTEIN RICESLEEPER 2-LIKE"/>
    <property type="match status" value="1"/>
</dbReference>
<protein>
    <recommendedName>
        <fullName evidence="3">hAT-like transposase RNase-H fold domain-containing protein</fullName>
    </recommendedName>
</protein>
<dbReference type="Pfam" id="PF14372">
    <property type="entry name" value="hAT-like_RNase-H"/>
    <property type="match status" value="1"/>
</dbReference>
<accession>A0A7J7P6I2</accession>
<dbReference type="InterPro" id="IPR025525">
    <property type="entry name" value="hAT-like_transposase_RNase-H"/>
</dbReference>
<dbReference type="InterPro" id="IPR012337">
    <property type="entry name" value="RNaseH-like_sf"/>
</dbReference>
<dbReference type="GO" id="GO:0008270">
    <property type="term" value="F:zinc ion binding"/>
    <property type="evidence" value="ECO:0007669"/>
    <property type="project" value="UniProtKB-KW"/>
</dbReference>
<dbReference type="Proteomes" id="UP000541444">
    <property type="component" value="Unassembled WGS sequence"/>
</dbReference>